<dbReference type="Proteomes" id="UP000012488">
    <property type="component" value="Chromosome"/>
</dbReference>
<gene>
    <name evidence="3" type="ORF">MMSR116_22570</name>
</gene>
<evidence type="ECO:0000313" key="3">
    <source>
        <dbReference type="EMBL" id="QGY04379.1"/>
    </source>
</evidence>
<protein>
    <recommendedName>
        <fullName evidence="5">Phospholipase</fullName>
    </recommendedName>
</protein>
<name>A0A6B9FR72_9HYPH</name>
<dbReference type="Gene3D" id="1.20.90.10">
    <property type="entry name" value="Phospholipase A2 domain"/>
    <property type="match status" value="1"/>
</dbReference>
<dbReference type="OrthoDB" id="8087013at2"/>
<dbReference type="AlphaFoldDB" id="A0A6B9FR72"/>
<reference evidence="3 4" key="1">
    <citation type="journal article" date="2012" name="Genet. Mol. Biol.">
        <title>Analysis of 16S rRNA and mxaF genes revealing insights into Methylobacterium niche-specific plant association.</title>
        <authorList>
            <person name="Dourado M.N."/>
            <person name="Andreote F.D."/>
            <person name="Dini-Andreote F."/>
            <person name="Conti R."/>
            <person name="Araujo J.M."/>
            <person name="Araujo W.L."/>
        </authorList>
    </citation>
    <scope>NUCLEOTIDE SEQUENCE [LARGE SCALE GENOMIC DNA]</scope>
    <source>
        <strain evidence="3 4">SR1.6/6</strain>
    </source>
</reference>
<dbReference type="PROSITE" id="PS51257">
    <property type="entry name" value="PROKAR_LIPOPROTEIN"/>
    <property type="match status" value="1"/>
</dbReference>
<evidence type="ECO:0000313" key="4">
    <source>
        <dbReference type="Proteomes" id="UP000012488"/>
    </source>
</evidence>
<dbReference type="EMBL" id="CP043538">
    <property type="protein sequence ID" value="QGY04379.1"/>
    <property type="molecule type" value="Genomic_DNA"/>
</dbReference>
<dbReference type="KEGG" id="mmes:MMSR116_22570"/>
<proteinExistence type="predicted"/>
<feature type="compositionally biased region" description="Acidic residues" evidence="1">
    <location>
        <begin position="145"/>
        <end position="156"/>
    </location>
</feature>
<evidence type="ECO:0000256" key="2">
    <source>
        <dbReference type="SAM" id="SignalP"/>
    </source>
</evidence>
<sequence length="156" mass="16037">MMLTRLAAPFLLAAGCAAFAAPSHAQPAAFGGPKMLIHGNYCGPGNNAPLPPIDALDAACARHDACTPQGGLPSQACNLRLQREAEQISRDPRQPRNVRSLAGLVAATATLIPSEPDAQSMPASVTTNPAPGGYAPALDRSAPADMDEDTDEPDAE</sequence>
<feature type="region of interest" description="Disordered" evidence="1">
    <location>
        <begin position="112"/>
        <end position="156"/>
    </location>
</feature>
<accession>A0A6B9FR72</accession>
<evidence type="ECO:0000256" key="1">
    <source>
        <dbReference type="SAM" id="MobiDB-lite"/>
    </source>
</evidence>
<dbReference type="GO" id="GO:0006644">
    <property type="term" value="P:phospholipid metabolic process"/>
    <property type="evidence" value="ECO:0007669"/>
    <property type="project" value="InterPro"/>
</dbReference>
<feature type="chain" id="PRO_5025470587" description="Phospholipase" evidence="2">
    <location>
        <begin position="21"/>
        <end position="156"/>
    </location>
</feature>
<dbReference type="InterPro" id="IPR036444">
    <property type="entry name" value="PLipase_A2_dom_sf"/>
</dbReference>
<evidence type="ECO:0008006" key="5">
    <source>
        <dbReference type="Google" id="ProtNLM"/>
    </source>
</evidence>
<keyword evidence="2" id="KW-0732">Signal</keyword>
<dbReference type="GO" id="GO:0050482">
    <property type="term" value="P:arachidonate secretion"/>
    <property type="evidence" value="ECO:0007669"/>
    <property type="project" value="InterPro"/>
</dbReference>
<dbReference type="GO" id="GO:0004623">
    <property type="term" value="F:phospholipase A2 activity"/>
    <property type="evidence" value="ECO:0007669"/>
    <property type="project" value="InterPro"/>
</dbReference>
<dbReference type="SUPFAM" id="SSF48619">
    <property type="entry name" value="Phospholipase A2, PLA2"/>
    <property type="match status" value="1"/>
</dbReference>
<organism evidence="3 4">
    <name type="scientific">Methylobacterium mesophilicum SR1.6/6</name>
    <dbReference type="NCBI Taxonomy" id="908290"/>
    <lineage>
        <taxon>Bacteria</taxon>
        <taxon>Pseudomonadati</taxon>
        <taxon>Pseudomonadota</taxon>
        <taxon>Alphaproteobacteria</taxon>
        <taxon>Hyphomicrobiales</taxon>
        <taxon>Methylobacteriaceae</taxon>
        <taxon>Methylobacterium</taxon>
    </lineage>
</organism>
<reference evidence="3 4" key="2">
    <citation type="journal article" date="2013" name="Genome Announc.">
        <title>Draft Genome Sequence of Methylobacterium mesophilicum Strain SR1.6/6, Isolated from Citrus sinensis.</title>
        <authorList>
            <person name="Marinho Almeida D."/>
            <person name="Dini-Andreote F."/>
            <person name="Camargo Neves A.A."/>
            <person name="Juca Ramos R.T."/>
            <person name="Andreote F.D."/>
            <person name="Carneiro A.R."/>
            <person name="Oliveira de Souza Lima A."/>
            <person name="Caracciolo Gomes de Sa P.H."/>
            <person name="Ribeiro Barbosa M.S."/>
            <person name="Araujo W.L."/>
            <person name="Silva A."/>
        </authorList>
    </citation>
    <scope>NUCLEOTIDE SEQUENCE [LARGE SCALE GENOMIC DNA]</scope>
    <source>
        <strain evidence="3 4">SR1.6/6</strain>
    </source>
</reference>
<feature type="signal peptide" evidence="2">
    <location>
        <begin position="1"/>
        <end position="20"/>
    </location>
</feature>
<dbReference type="RefSeq" id="WP_051072284.1">
    <property type="nucleotide sequence ID" value="NZ_CP043538.1"/>
</dbReference>